<dbReference type="GO" id="GO:0016799">
    <property type="term" value="F:hydrolase activity, hydrolyzing N-glycosyl compounds"/>
    <property type="evidence" value="ECO:0007669"/>
    <property type="project" value="TreeGrafter"/>
</dbReference>
<reference evidence="1" key="1">
    <citation type="submission" date="2021-02" db="EMBL/GenBank/DDBJ databases">
        <authorList>
            <person name="Nowell W R."/>
        </authorList>
    </citation>
    <scope>NUCLEOTIDE SEQUENCE</scope>
</reference>
<evidence type="ECO:0000313" key="2">
    <source>
        <dbReference type="Proteomes" id="UP000663852"/>
    </source>
</evidence>
<dbReference type="GO" id="GO:0005829">
    <property type="term" value="C:cytosol"/>
    <property type="evidence" value="ECO:0007669"/>
    <property type="project" value="TreeGrafter"/>
</dbReference>
<organism evidence="1 2">
    <name type="scientific">Adineta ricciae</name>
    <name type="common">Rotifer</name>
    <dbReference type="NCBI Taxonomy" id="249248"/>
    <lineage>
        <taxon>Eukaryota</taxon>
        <taxon>Metazoa</taxon>
        <taxon>Spiralia</taxon>
        <taxon>Gnathifera</taxon>
        <taxon>Rotifera</taxon>
        <taxon>Eurotatoria</taxon>
        <taxon>Bdelloidea</taxon>
        <taxon>Adinetida</taxon>
        <taxon>Adinetidae</taxon>
        <taxon>Adineta</taxon>
    </lineage>
</organism>
<dbReference type="NCBIfam" id="TIGR00730">
    <property type="entry name" value="Rossman fold protein, TIGR00730 family"/>
    <property type="match status" value="1"/>
</dbReference>
<dbReference type="EMBL" id="CAJNOJ010000463">
    <property type="protein sequence ID" value="CAF1457328.1"/>
    <property type="molecule type" value="Genomic_DNA"/>
</dbReference>
<gene>
    <name evidence="1" type="ORF">EDS130_LOCUS39921</name>
</gene>
<dbReference type="PANTHER" id="PTHR31223:SF70">
    <property type="entry name" value="LOG FAMILY PROTEIN YJL055W"/>
    <property type="match status" value="1"/>
</dbReference>
<sequence>MTSKRVCVYCASSDASDEKFLLAGRQLGEGLARLNMTIVYGGAQCGVMGAVADGALSAQGKVIGWIPTFMKTEILHPGLTEVHEVESMHIRKHGMMTNSDALIALPGGPGTIEELMEAITWRRLKLIGVPIFIINLDGYYNPLLELFENMRKACFIVEGSEKDWNVVDTVDEVIEKLKLML</sequence>
<evidence type="ECO:0008006" key="3">
    <source>
        <dbReference type="Google" id="ProtNLM"/>
    </source>
</evidence>
<dbReference type="PANTHER" id="PTHR31223">
    <property type="entry name" value="LOG FAMILY PROTEIN YJL055W"/>
    <property type="match status" value="1"/>
</dbReference>
<protein>
    <recommendedName>
        <fullName evidence="3">Cytokinin riboside 5'-monophosphate phosphoribohydrolase</fullName>
    </recommendedName>
</protein>
<name>A0A815Q479_ADIRI</name>
<dbReference type="OrthoDB" id="9991749at2759"/>
<dbReference type="AlphaFoldDB" id="A0A815Q479"/>
<proteinExistence type="predicted"/>
<dbReference type="Proteomes" id="UP000663852">
    <property type="component" value="Unassembled WGS sequence"/>
</dbReference>
<dbReference type="GO" id="GO:0009691">
    <property type="term" value="P:cytokinin biosynthetic process"/>
    <property type="evidence" value="ECO:0007669"/>
    <property type="project" value="InterPro"/>
</dbReference>
<dbReference type="Gene3D" id="3.40.50.450">
    <property type="match status" value="1"/>
</dbReference>
<dbReference type="InterPro" id="IPR031100">
    <property type="entry name" value="LOG_fam"/>
</dbReference>
<dbReference type="InterPro" id="IPR005269">
    <property type="entry name" value="LOG"/>
</dbReference>
<evidence type="ECO:0000313" key="1">
    <source>
        <dbReference type="EMBL" id="CAF1457328.1"/>
    </source>
</evidence>
<accession>A0A815Q479</accession>
<comment type="caution">
    <text evidence="1">The sequence shown here is derived from an EMBL/GenBank/DDBJ whole genome shotgun (WGS) entry which is preliminary data.</text>
</comment>
<dbReference type="SUPFAM" id="SSF102405">
    <property type="entry name" value="MCP/YpsA-like"/>
    <property type="match status" value="1"/>
</dbReference>
<dbReference type="Pfam" id="PF03641">
    <property type="entry name" value="Lysine_decarbox"/>
    <property type="match status" value="1"/>
</dbReference>